<keyword evidence="3" id="KW-1185">Reference proteome</keyword>
<keyword evidence="1" id="KW-0732">Signal</keyword>
<dbReference type="AlphaFoldDB" id="A0A7W4UQ11"/>
<dbReference type="EMBL" id="JACHWJ010000004">
    <property type="protein sequence ID" value="MBB2958524.1"/>
    <property type="molecule type" value="Genomic_DNA"/>
</dbReference>
<accession>A0A7W4UQ11</accession>
<reference evidence="2 3" key="1">
    <citation type="submission" date="2020-08" db="EMBL/GenBank/DDBJ databases">
        <title>Sequencing the genomes of 1000 actinobacteria strains.</title>
        <authorList>
            <person name="Klenk H.-P."/>
        </authorList>
    </citation>
    <scope>NUCLEOTIDE SEQUENCE [LARGE SCALE GENOMIC DNA]</scope>
    <source>
        <strain evidence="2 3">DSM 20419</strain>
    </source>
</reference>
<dbReference type="Proteomes" id="UP000545286">
    <property type="component" value="Unassembled WGS sequence"/>
</dbReference>
<feature type="signal peptide" evidence="1">
    <location>
        <begin position="1"/>
        <end position="27"/>
    </location>
</feature>
<sequence>MRKTTIVGAAFAAAAIVSLSSALSASAVTMPVEGGPFSSITTKPDLNCSAELTGIVDAPQYRASANCVTAVADGTTLNLPADESLYWGYENDRTWTPVAQTNTGNGTFFDPYVVTTVAAGPLLEVTQTDTYVSGESSYATKISVRNTTAVALTPSSTESSTARRPNLGITPHAAKWQLAAGSRFAAEHRALRQVHGGKT</sequence>
<comment type="caution">
    <text evidence="2">The sequence shown here is derived from an EMBL/GenBank/DDBJ whole genome shotgun (WGS) entry which is preliminary data.</text>
</comment>
<protein>
    <submittedName>
        <fullName evidence="2">Uncharacterized protein</fullName>
    </submittedName>
</protein>
<organism evidence="2 3">
    <name type="scientific">Pseudoclavibacter helvolus</name>
    <dbReference type="NCBI Taxonomy" id="255205"/>
    <lineage>
        <taxon>Bacteria</taxon>
        <taxon>Bacillati</taxon>
        <taxon>Actinomycetota</taxon>
        <taxon>Actinomycetes</taxon>
        <taxon>Micrococcales</taxon>
        <taxon>Microbacteriaceae</taxon>
        <taxon>Pseudoclavibacter</taxon>
    </lineage>
</organism>
<dbReference type="RefSeq" id="WP_068483129.1">
    <property type="nucleotide sequence ID" value="NZ_CZJS01000137.1"/>
</dbReference>
<feature type="chain" id="PRO_5030860594" evidence="1">
    <location>
        <begin position="28"/>
        <end position="199"/>
    </location>
</feature>
<evidence type="ECO:0000313" key="2">
    <source>
        <dbReference type="EMBL" id="MBB2958524.1"/>
    </source>
</evidence>
<proteinExistence type="predicted"/>
<gene>
    <name evidence="2" type="ORF">FHX72_002670</name>
</gene>
<name>A0A7W4UQ11_9MICO</name>
<evidence type="ECO:0000256" key="1">
    <source>
        <dbReference type="SAM" id="SignalP"/>
    </source>
</evidence>
<evidence type="ECO:0000313" key="3">
    <source>
        <dbReference type="Proteomes" id="UP000545286"/>
    </source>
</evidence>